<gene>
    <name evidence="3" type="ORF">ACAOBT_LOCUS12104</name>
</gene>
<dbReference type="InterPro" id="IPR039975">
    <property type="entry name" value="IFT52"/>
</dbReference>
<dbReference type="PANTHER" id="PTHR12969:SF7">
    <property type="entry name" value="INTRAFLAGELLAR TRANSPORT PROTEIN 52 HOMOLOG"/>
    <property type="match status" value="1"/>
</dbReference>
<evidence type="ECO:0000259" key="2">
    <source>
        <dbReference type="Pfam" id="PF23355"/>
    </source>
</evidence>
<dbReference type="PANTHER" id="PTHR12969">
    <property type="entry name" value="NGD5/OSM-6/IFT52"/>
    <property type="match status" value="1"/>
</dbReference>
<dbReference type="OrthoDB" id="10259368at2759"/>
<name>A0A9P0KI62_ACAOB</name>
<evidence type="ECO:0000259" key="1">
    <source>
        <dbReference type="Pfam" id="PF23352"/>
    </source>
</evidence>
<dbReference type="Pfam" id="PF23355">
    <property type="entry name" value="IFT52_GIFT"/>
    <property type="match status" value="1"/>
</dbReference>
<dbReference type="InterPro" id="IPR055458">
    <property type="entry name" value="IFT52_GIFT"/>
</dbReference>
<dbReference type="EMBL" id="CAKOFQ010006847">
    <property type="protein sequence ID" value="CAH1976353.1"/>
    <property type="molecule type" value="Genomic_DNA"/>
</dbReference>
<dbReference type="GO" id="GO:0030992">
    <property type="term" value="C:intraciliary transport particle B"/>
    <property type="evidence" value="ECO:0007669"/>
    <property type="project" value="TreeGrafter"/>
</dbReference>
<feature type="domain" description="IFT52 GIFT" evidence="2">
    <location>
        <begin position="15"/>
        <end position="231"/>
    </location>
</feature>
<dbReference type="Gene3D" id="6.10.250.2800">
    <property type="match status" value="1"/>
</dbReference>
<dbReference type="GO" id="GO:0005814">
    <property type="term" value="C:centriole"/>
    <property type="evidence" value="ECO:0007669"/>
    <property type="project" value="TreeGrafter"/>
</dbReference>
<accession>A0A9P0KI62</accession>
<proteinExistence type="predicted"/>
<sequence length="414" mass="46911">MTPSKDDFTENKNVLLVNASKQEIFKLTENYKSFQRKLKLYWRIIVNKDEITEQLLYNCSVVVLPGSQTPFEENEISALKGYIQRGGRVLVLLSEGSSNDQSNVNVLLEEYGIVPKIDSLIRTHYYKYLHPKECYIGDSQVHSAIIKEKDEMKLVYPFGCTMAVTKPSAIAFTSGVSCFPVDKPLGAIYYDEKSGGRLVAIGSGHMFSDKYLDQENNEKFREAIMYFLTEQSPINFTPTDNDDIDLTEQYIVPDTAELAERPKLCLTDAAGYSNYVDYTKLFDHQMYSMNTSLVPVALKLYEELGVKHEPLKIITPKFETPFPTLQPAVFPPAFRDLPPPPLELFDLDEAFSSVFSNLSQFTNKYIMNSDEKEDLDLFVKGCARILAIGATKPVDVLYKIGSEIAKFKSIDTIK</sequence>
<protein>
    <submittedName>
        <fullName evidence="3">Uncharacterized protein</fullName>
    </submittedName>
</protein>
<dbReference type="AlphaFoldDB" id="A0A9P0KI62"/>
<evidence type="ECO:0000313" key="3">
    <source>
        <dbReference type="EMBL" id="CAH1976353.1"/>
    </source>
</evidence>
<dbReference type="InterPro" id="IPR055460">
    <property type="entry name" value="IFT52_central"/>
</dbReference>
<comment type="caution">
    <text evidence="3">The sequence shown here is derived from an EMBL/GenBank/DDBJ whole genome shotgun (WGS) entry which is preliminary data.</text>
</comment>
<dbReference type="InterPro" id="IPR029062">
    <property type="entry name" value="Class_I_gatase-like"/>
</dbReference>
<dbReference type="Pfam" id="PF23352">
    <property type="entry name" value="IFT52_central"/>
    <property type="match status" value="1"/>
</dbReference>
<dbReference type="GO" id="GO:0060271">
    <property type="term" value="P:cilium assembly"/>
    <property type="evidence" value="ECO:0007669"/>
    <property type="project" value="TreeGrafter"/>
</dbReference>
<feature type="domain" description="IFT52 central" evidence="1">
    <location>
        <begin position="258"/>
        <end position="340"/>
    </location>
</feature>
<organism evidence="3 4">
    <name type="scientific">Acanthoscelides obtectus</name>
    <name type="common">Bean weevil</name>
    <name type="synonym">Bruchus obtectus</name>
    <dbReference type="NCBI Taxonomy" id="200917"/>
    <lineage>
        <taxon>Eukaryota</taxon>
        <taxon>Metazoa</taxon>
        <taxon>Ecdysozoa</taxon>
        <taxon>Arthropoda</taxon>
        <taxon>Hexapoda</taxon>
        <taxon>Insecta</taxon>
        <taxon>Pterygota</taxon>
        <taxon>Neoptera</taxon>
        <taxon>Endopterygota</taxon>
        <taxon>Coleoptera</taxon>
        <taxon>Polyphaga</taxon>
        <taxon>Cucujiformia</taxon>
        <taxon>Chrysomeloidea</taxon>
        <taxon>Chrysomelidae</taxon>
        <taxon>Bruchinae</taxon>
        <taxon>Bruchini</taxon>
        <taxon>Acanthoscelides</taxon>
    </lineage>
</organism>
<reference evidence="3" key="1">
    <citation type="submission" date="2022-03" db="EMBL/GenBank/DDBJ databases">
        <authorList>
            <person name="Sayadi A."/>
        </authorList>
    </citation>
    <scope>NUCLEOTIDE SEQUENCE</scope>
</reference>
<dbReference type="GO" id="GO:0042073">
    <property type="term" value="P:intraciliary transport"/>
    <property type="evidence" value="ECO:0007669"/>
    <property type="project" value="TreeGrafter"/>
</dbReference>
<dbReference type="SUPFAM" id="SSF52317">
    <property type="entry name" value="Class I glutamine amidotransferase-like"/>
    <property type="match status" value="1"/>
</dbReference>
<dbReference type="CDD" id="cd23683">
    <property type="entry name" value="IFT52_CTD"/>
    <property type="match status" value="1"/>
</dbReference>
<evidence type="ECO:0000313" key="4">
    <source>
        <dbReference type="Proteomes" id="UP001152888"/>
    </source>
</evidence>
<dbReference type="GO" id="GO:0005929">
    <property type="term" value="C:cilium"/>
    <property type="evidence" value="ECO:0007669"/>
    <property type="project" value="TreeGrafter"/>
</dbReference>
<dbReference type="Proteomes" id="UP001152888">
    <property type="component" value="Unassembled WGS sequence"/>
</dbReference>
<keyword evidence="4" id="KW-1185">Reference proteome</keyword>